<dbReference type="PANTHER" id="PTHR28181:SF1">
    <property type="entry name" value="COLD TOLERANCE PROTEIN 1"/>
    <property type="match status" value="1"/>
</dbReference>
<name>A0ABR3VH55_HUMIN</name>
<reference evidence="2 3" key="1">
    <citation type="journal article" date="2024" name="Commun. Biol.">
        <title>Comparative genomic analysis of thermophilic fungi reveals convergent evolutionary adaptations and gene losses.</title>
        <authorList>
            <person name="Steindorff A.S."/>
            <person name="Aguilar-Pontes M.V."/>
            <person name="Robinson A.J."/>
            <person name="Andreopoulos B."/>
            <person name="LaButti K."/>
            <person name="Kuo A."/>
            <person name="Mondo S."/>
            <person name="Riley R."/>
            <person name="Otillar R."/>
            <person name="Haridas S."/>
            <person name="Lipzen A."/>
            <person name="Grimwood J."/>
            <person name="Schmutz J."/>
            <person name="Clum A."/>
            <person name="Reid I.D."/>
            <person name="Moisan M.C."/>
            <person name="Butler G."/>
            <person name="Nguyen T.T.M."/>
            <person name="Dewar K."/>
            <person name="Conant G."/>
            <person name="Drula E."/>
            <person name="Henrissat B."/>
            <person name="Hansel C."/>
            <person name="Singer S."/>
            <person name="Hutchinson M.I."/>
            <person name="de Vries R.P."/>
            <person name="Natvig D.O."/>
            <person name="Powell A.J."/>
            <person name="Tsang A."/>
            <person name="Grigoriev I.V."/>
        </authorList>
    </citation>
    <scope>NUCLEOTIDE SEQUENCE [LARGE SCALE GENOMIC DNA]</scope>
    <source>
        <strain evidence="2 3">CBS 620.91</strain>
    </source>
</reference>
<dbReference type="Gene3D" id="3.40.50.1000">
    <property type="entry name" value="HAD superfamily/HAD-like"/>
    <property type="match status" value="1"/>
</dbReference>
<evidence type="ECO:0000256" key="1">
    <source>
        <dbReference type="SAM" id="MobiDB-lite"/>
    </source>
</evidence>
<dbReference type="InterPro" id="IPR036412">
    <property type="entry name" value="HAD-like_sf"/>
</dbReference>
<comment type="caution">
    <text evidence="2">The sequence shown here is derived from an EMBL/GenBank/DDBJ whole genome shotgun (WGS) entry which is preliminary data.</text>
</comment>
<dbReference type="PANTHER" id="PTHR28181">
    <property type="entry name" value="UPF0655 PROTEIN YCR015C"/>
    <property type="match status" value="1"/>
</dbReference>
<sequence length="361" mass="38162">MSRLLILDFDGTITQHDTLDALVSLAITHSTSSPSPSSQPQSALEPGNEGKTQQTRTKEALTTVWQTIVADYITACEAHRGAYRPAADQRTSIEEELAFLESWEPVERASVARVSAAGFFRGLGGVGREEGEGSDGELDGAQGGGMLVKLGRGAALAVSGTGSGSDPGSSGEPVTVELRKGFGEFMERVGTAGWEVAVVSVNWSDEFIRGVVQAGCDKYRGGDDSSSSSSTSSSDSWPGKVLANRVRFPDGQILGPRELGGEPLVTAGDKLRAMKSLVKGTGSEKGTPKVVYIGDSTTDLTCLVEADLGIVIAPDTESKLLKTMDRVQLQVPHVEEAARGSKLAWARDFEEVLRSGVMDRI</sequence>
<evidence type="ECO:0000313" key="3">
    <source>
        <dbReference type="Proteomes" id="UP001583172"/>
    </source>
</evidence>
<dbReference type="EMBL" id="JAZGSY010000083">
    <property type="protein sequence ID" value="KAL1841209.1"/>
    <property type="molecule type" value="Genomic_DNA"/>
</dbReference>
<organism evidence="2 3">
    <name type="scientific">Humicola insolens</name>
    <name type="common">Soft-rot fungus</name>
    <dbReference type="NCBI Taxonomy" id="85995"/>
    <lineage>
        <taxon>Eukaryota</taxon>
        <taxon>Fungi</taxon>
        <taxon>Dikarya</taxon>
        <taxon>Ascomycota</taxon>
        <taxon>Pezizomycotina</taxon>
        <taxon>Sordariomycetes</taxon>
        <taxon>Sordariomycetidae</taxon>
        <taxon>Sordariales</taxon>
        <taxon>Chaetomiaceae</taxon>
        <taxon>Mycothermus</taxon>
    </lineage>
</organism>
<dbReference type="InterPro" id="IPR050849">
    <property type="entry name" value="HAD-like_hydrolase_phosphatase"/>
</dbReference>
<protein>
    <submittedName>
        <fullName evidence="2">Uncharacterized protein</fullName>
    </submittedName>
</protein>
<keyword evidence="3" id="KW-1185">Reference proteome</keyword>
<dbReference type="Proteomes" id="UP001583172">
    <property type="component" value="Unassembled WGS sequence"/>
</dbReference>
<dbReference type="SUPFAM" id="SSF56784">
    <property type="entry name" value="HAD-like"/>
    <property type="match status" value="1"/>
</dbReference>
<accession>A0ABR3VH55</accession>
<evidence type="ECO:0000313" key="2">
    <source>
        <dbReference type="EMBL" id="KAL1841209.1"/>
    </source>
</evidence>
<feature type="region of interest" description="Disordered" evidence="1">
    <location>
        <begin position="29"/>
        <end position="57"/>
    </location>
</feature>
<gene>
    <name evidence="2" type="ORF">VTJ49DRAFT_7330</name>
</gene>
<proteinExistence type="predicted"/>
<feature type="compositionally biased region" description="Low complexity" evidence="1">
    <location>
        <begin position="30"/>
        <end position="42"/>
    </location>
</feature>
<feature type="compositionally biased region" description="Low complexity" evidence="1">
    <location>
        <begin position="224"/>
        <end position="236"/>
    </location>
</feature>
<feature type="region of interest" description="Disordered" evidence="1">
    <location>
        <begin position="220"/>
        <end position="239"/>
    </location>
</feature>
<dbReference type="InterPro" id="IPR023214">
    <property type="entry name" value="HAD_sf"/>
</dbReference>